<keyword evidence="10" id="KW-0472">Membrane</keyword>
<evidence type="ECO:0000256" key="3">
    <source>
        <dbReference type="ARBA" id="ARBA00012438"/>
    </source>
</evidence>
<dbReference type="InterPro" id="IPR003594">
    <property type="entry name" value="HATPase_dom"/>
</dbReference>
<dbReference type="GO" id="GO:0005886">
    <property type="term" value="C:plasma membrane"/>
    <property type="evidence" value="ECO:0007669"/>
    <property type="project" value="TreeGrafter"/>
</dbReference>
<proteinExistence type="predicted"/>
<evidence type="ECO:0000256" key="10">
    <source>
        <dbReference type="SAM" id="Phobius"/>
    </source>
</evidence>
<dbReference type="Gene3D" id="6.10.340.10">
    <property type="match status" value="1"/>
</dbReference>
<dbReference type="GO" id="GO:0005524">
    <property type="term" value="F:ATP binding"/>
    <property type="evidence" value="ECO:0007669"/>
    <property type="project" value="UniProtKB-KW"/>
</dbReference>
<evidence type="ECO:0000256" key="8">
    <source>
        <dbReference type="ARBA" id="ARBA00022840"/>
    </source>
</evidence>
<dbReference type="GO" id="GO:0004721">
    <property type="term" value="F:phosphoprotein phosphatase activity"/>
    <property type="evidence" value="ECO:0007669"/>
    <property type="project" value="TreeGrafter"/>
</dbReference>
<dbReference type="PROSITE" id="PS50109">
    <property type="entry name" value="HIS_KIN"/>
    <property type="match status" value="1"/>
</dbReference>
<dbReference type="SMART" id="SM00388">
    <property type="entry name" value="HisKA"/>
    <property type="match status" value="1"/>
</dbReference>
<dbReference type="PANTHER" id="PTHR45453">
    <property type="entry name" value="PHOSPHATE REGULON SENSOR PROTEIN PHOR"/>
    <property type="match status" value="1"/>
</dbReference>
<dbReference type="InterPro" id="IPR003661">
    <property type="entry name" value="HisK_dim/P_dom"/>
</dbReference>
<dbReference type="SUPFAM" id="SSF47384">
    <property type="entry name" value="Homodimeric domain of signal transducing histidine kinase"/>
    <property type="match status" value="1"/>
</dbReference>
<dbReference type="SMART" id="SM00387">
    <property type="entry name" value="HATPase_c"/>
    <property type="match status" value="1"/>
</dbReference>
<dbReference type="InterPro" id="IPR036097">
    <property type="entry name" value="HisK_dim/P_sf"/>
</dbReference>
<dbReference type="RefSeq" id="WP_160918144.1">
    <property type="nucleotide sequence ID" value="NZ_WMEY01000001.1"/>
</dbReference>
<comment type="subcellular location">
    <subcellularLocation>
        <location evidence="2">Membrane</location>
    </subcellularLocation>
</comment>
<dbReference type="CDD" id="cd00082">
    <property type="entry name" value="HisKA"/>
    <property type="match status" value="1"/>
</dbReference>
<dbReference type="GO" id="GO:0016036">
    <property type="term" value="P:cellular response to phosphate starvation"/>
    <property type="evidence" value="ECO:0007669"/>
    <property type="project" value="TreeGrafter"/>
</dbReference>
<dbReference type="Pfam" id="PF02518">
    <property type="entry name" value="HATPase_c"/>
    <property type="match status" value="1"/>
</dbReference>
<dbReference type="InterPro" id="IPR004358">
    <property type="entry name" value="Sig_transdc_His_kin-like_C"/>
</dbReference>
<protein>
    <recommendedName>
        <fullName evidence="3">histidine kinase</fullName>
        <ecNumber evidence="3">2.7.13.3</ecNumber>
    </recommendedName>
</protein>
<gene>
    <name evidence="12" type="ORF">GLW07_02805</name>
</gene>
<dbReference type="SUPFAM" id="SSF55874">
    <property type="entry name" value="ATPase domain of HSP90 chaperone/DNA topoisomerase II/histidine kinase"/>
    <property type="match status" value="1"/>
</dbReference>
<feature type="domain" description="Histidine kinase" evidence="11">
    <location>
        <begin position="120"/>
        <end position="333"/>
    </location>
</feature>
<evidence type="ECO:0000256" key="5">
    <source>
        <dbReference type="ARBA" id="ARBA00022679"/>
    </source>
</evidence>
<keyword evidence="6" id="KW-0547">Nucleotide-binding</keyword>
<keyword evidence="9" id="KW-0902">Two-component regulatory system</keyword>
<evidence type="ECO:0000256" key="1">
    <source>
        <dbReference type="ARBA" id="ARBA00000085"/>
    </source>
</evidence>
<accession>A0A845ESU8</accession>
<keyword evidence="8" id="KW-0067">ATP-binding</keyword>
<sequence length="334" mass="37334">MLRNREIHLLFLVIGGIILVSTGLAVFVLSYQAALITLLTSIALVSCFVFFTRWRYREIERLSGYLRQISSGDYTLDVRNNHEGELSILKNDIYKVTMMLSEHRSLLQEDKVKLTNAISDISHQLKTPLTSMLVMVDLVSDPNLDEEKRVEFTTNIRVQLERIEWLVSSLLKLSKIDAGTIAFKKESISPRQVIQKAVESILIPVDIKQQNLSISGDDAATFVGDVNWTSEALLNILKNCVEHTGEGGTISLSYSDNPLYTEIIISDNGNGIPKEDLPYIFKRFYRGKNAGGDSVGIGLAMAYSIITSQNGDIEVTSKQGTGTEFTIKFYKQVV</sequence>
<keyword evidence="10" id="KW-1133">Transmembrane helix</keyword>
<reference evidence="12 13" key="1">
    <citation type="submission" date="2019-11" db="EMBL/GenBank/DDBJ databases">
        <title>Genome sequences of 17 halophilic strains isolated from different environments.</title>
        <authorList>
            <person name="Furrow R.E."/>
        </authorList>
    </citation>
    <scope>NUCLEOTIDE SEQUENCE [LARGE SCALE GENOMIC DNA]</scope>
    <source>
        <strain evidence="12 13">22506_14_FS</strain>
    </source>
</reference>
<evidence type="ECO:0000256" key="4">
    <source>
        <dbReference type="ARBA" id="ARBA00022553"/>
    </source>
</evidence>
<evidence type="ECO:0000256" key="7">
    <source>
        <dbReference type="ARBA" id="ARBA00022777"/>
    </source>
</evidence>
<dbReference type="PRINTS" id="PR00344">
    <property type="entry name" value="BCTRLSENSOR"/>
</dbReference>
<dbReference type="Pfam" id="PF00512">
    <property type="entry name" value="HisKA"/>
    <property type="match status" value="1"/>
</dbReference>
<comment type="catalytic activity">
    <reaction evidence="1">
        <text>ATP + protein L-histidine = ADP + protein N-phospho-L-histidine.</text>
        <dbReference type="EC" id="2.7.13.3"/>
    </reaction>
</comment>
<evidence type="ECO:0000256" key="2">
    <source>
        <dbReference type="ARBA" id="ARBA00004370"/>
    </source>
</evidence>
<dbReference type="InterPro" id="IPR036890">
    <property type="entry name" value="HATPase_C_sf"/>
</dbReference>
<name>A0A845ESU8_9BACL</name>
<dbReference type="AlphaFoldDB" id="A0A845ESU8"/>
<dbReference type="EMBL" id="WMEY01000001">
    <property type="protein sequence ID" value="MYL62280.1"/>
    <property type="molecule type" value="Genomic_DNA"/>
</dbReference>
<evidence type="ECO:0000313" key="12">
    <source>
        <dbReference type="EMBL" id="MYL62280.1"/>
    </source>
</evidence>
<dbReference type="CDD" id="cd00075">
    <property type="entry name" value="HATPase"/>
    <property type="match status" value="1"/>
</dbReference>
<dbReference type="PANTHER" id="PTHR45453:SF1">
    <property type="entry name" value="PHOSPHATE REGULON SENSOR PROTEIN PHOR"/>
    <property type="match status" value="1"/>
</dbReference>
<dbReference type="InterPro" id="IPR050351">
    <property type="entry name" value="BphY/WalK/GraS-like"/>
</dbReference>
<evidence type="ECO:0000259" key="11">
    <source>
        <dbReference type="PROSITE" id="PS50109"/>
    </source>
</evidence>
<keyword evidence="5" id="KW-0808">Transferase</keyword>
<feature type="transmembrane region" description="Helical" evidence="10">
    <location>
        <begin position="33"/>
        <end position="51"/>
    </location>
</feature>
<feature type="transmembrane region" description="Helical" evidence="10">
    <location>
        <begin position="7"/>
        <end position="27"/>
    </location>
</feature>
<keyword evidence="4" id="KW-0597">Phosphoprotein</keyword>
<comment type="caution">
    <text evidence="12">The sequence shown here is derived from an EMBL/GenBank/DDBJ whole genome shotgun (WGS) entry which is preliminary data.</text>
</comment>
<organism evidence="12 13">
    <name type="scientific">Guptibacillus hwajinpoensis</name>
    <dbReference type="NCBI Taxonomy" id="208199"/>
    <lineage>
        <taxon>Bacteria</taxon>
        <taxon>Bacillati</taxon>
        <taxon>Bacillota</taxon>
        <taxon>Bacilli</taxon>
        <taxon>Bacillales</taxon>
        <taxon>Guptibacillaceae</taxon>
        <taxon>Guptibacillus</taxon>
    </lineage>
</organism>
<dbReference type="Gene3D" id="3.30.565.10">
    <property type="entry name" value="Histidine kinase-like ATPase, C-terminal domain"/>
    <property type="match status" value="1"/>
</dbReference>
<evidence type="ECO:0000313" key="13">
    <source>
        <dbReference type="Proteomes" id="UP000447833"/>
    </source>
</evidence>
<dbReference type="Proteomes" id="UP000447833">
    <property type="component" value="Unassembled WGS sequence"/>
</dbReference>
<dbReference type="Gene3D" id="1.10.287.130">
    <property type="match status" value="1"/>
</dbReference>
<evidence type="ECO:0000256" key="9">
    <source>
        <dbReference type="ARBA" id="ARBA00023012"/>
    </source>
</evidence>
<evidence type="ECO:0000256" key="6">
    <source>
        <dbReference type="ARBA" id="ARBA00022741"/>
    </source>
</evidence>
<keyword evidence="7 12" id="KW-0418">Kinase</keyword>
<dbReference type="GO" id="GO:0000155">
    <property type="term" value="F:phosphorelay sensor kinase activity"/>
    <property type="evidence" value="ECO:0007669"/>
    <property type="project" value="InterPro"/>
</dbReference>
<dbReference type="EC" id="2.7.13.3" evidence="3"/>
<keyword evidence="10" id="KW-0812">Transmembrane</keyword>
<dbReference type="InterPro" id="IPR005467">
    <property type="entry name" value="His_kinase_dom"/>
</dbReference>